<keyword evidence="4 8" id="KW-0378">Hydrolase</keyword>
<evidence type="ECO:0000256" key="4">
    <source>
        <dbReference type="ARBA" id="ARBA00022801"/>
    </source>
</evidence>
<dbReference type="GO" id="GO:0006226">
    <property type="term" value="P:dUMP biosynthetic process"/>
    <property type="evidence" value="ECO:0007669"/>
    <property type="project" value="UniProtKB-UniRule"/>
</dbReference>
<feature type="binding site" evidence="8">
    <location>
        <begin position="71"/>
        <end position="73"/>
    </location>
    <ligand>
        <name>substrate</name>
    </ligand>
</feature>
<dbReference type="AlphaFoldDB" id="A0A6S6QY31"/>
<dbReference type="SUPFAM" id="SSF51283">
    <property type="entry name" value="dUTPase-like"/>
    <property type="match status" value="1"/>
</dbReference>
<dbReference type="RefSeq" id="WP_222875993.1">
    <property type="nucleotide sequence ID" value="NZ_AP023361.1"/>
</dbReference>
<dbReference type="NCBIfam" id="NF001862">
    <property type="entry name" value="PRK00601.1"/>
    <property type="match status" value="1"/>
</dbReference>
<keyword evidence="3 8" id="KW-0479">Metal-binding</keyword>
<evidence type="ECO:0000256" key="2">
    <source>
        <dbReference type="ARBA" id="ARBA00006581"/>
    </source>
</evidence>
<evidence type="ECO:0000256" key="3">
    <source>
        <dbReference type="ARBA" id="ARBA00022723"/>
    </source>
</evidence>
<dbReference type="InterPro" id="IPR008181">
    <property type="entry name" value="dUTPase"/>
</dbReference>
<name>A0A6S6QY31_9HYPH</name>
<proteinExistence type="inferred from homology"/>
<feature type="binding site" evidence="8">
    <location>
        <begin position="88"/>
        <end position="90"/>
    </location>
    <ligand>
        <name>substrate</name>
    </ligand>
</feature>
<evidence type="ECO:0000256" key="7">
    <source>
        <dbReference type="ARBA" id="ARBA00047686"/>
    </source>
</evidence>
<reference evidence="10 11" key="1">
    <citation type="submission" date="2020-08" db="EMBL/GenBank/DDBJ databases">
        <title>Genome sequence of Rhizobiales bacterium strain IZ6.</title>
        <authorList>
            <person name="Nakai R."/>
            <person name="Naganuma T."/>
        </authorList>
    </citation>
    <scope>NUCLEOTIDE SEQUENCE [LARGE SCALE GENOMIC DNA]</scope>
    <source>
        <strain evidence="10 11">IZ6</strain>
    </source>
</reference>
<feature type="domain" description="dUTPase-like" evidence="9">
    <location>
        <begin position="18"/>
        <end position="150"/>
    </location>
</feature>
<dbReference type="CDD" id="cd07557">
    <property type="entry name" value="trimeric_dUTPase"/>
    <property type="match status" value="1"/>
</dbReference>
<sequence length="152" mass="15877">MAALKVAVKRLPHAEGLPLPARETDGAAGMDLLAAVEEASPLGLSPGERRLVPTGLILELPPGYEGQVRPRSGLALRHGITVLNAPGTVDADYRGEVQVLLINLGRENFTITRGMRIAQLVVSRVELAALYETDVISSTIRGAGGFGSTGTG</sequence>
<dbReference type="GO" id="GO:0004170">
    <property type="term" value="F:dUTP diphosphatase activity"/>
    <property type="evidence" value="ECO:0007669"/>
    <property type="project" value="UniProtKB-UniRule"/>
</dbReference>
<feature type="binding site" evidence="8">
    <location>
        <position position="84"/>
    </location>
    <ligand>
        <name>substrate</name>
    </ligand>
</feature>
<keyword evidence="5 8" id="KW-0460">Magnesium</keyword>
<evidence type="ECO:0000256" key="1">
    <source>
        <dbReference type="ARBA" id="ARBA00001946"/>
    </source>
</evidence>
<accession>A0A6S6QY31</accession>
<protein>
    <recommendedName>
        <fullName evidence="8">Deoxyuridine 5'-triphosphate nucleotidohydrolase</fullName>
        <shortName evidence="8">dUTPase</shortName>
        <ecNumber evidence="8">3.6.1.23</ecNumber>
    </recommendedName>
    <alternativeName>
        <fullName evidence="8">dUTP pyrophosphatase</fullName>
    </alternativeName>
</protein>
<dbReference type="EC" id="3.6.1.23" evidence="8"/>
<evidence type="ECO:0000256" key="8">
    <source>
        <dbReference type="HAMAP-Rule" id="MF_00116"/>
    </source>
</evidence>
<dbReference type="Gene3D" id="2.70.40.10">
    <property type="match status" value="1"/>
</dbReference>
<dbReference type="InterPro" id="IPR036157">
    <property type="entry name" value="dUTPase-like_sf"/>
</dbReference>
<dbReference type="UniPathway" id="UPA00610">
    <property type="reaction ID" value="UER00666"/>
</dbReference>
<dbReference type="FunFam" id="2.70.40.10:FF:000008">
    <property type="entry name" value="Deoxyuridine 5'-triphosphate nucleotidohydrolase"/>
    <property type="match status" value="1"/>
</dbReference>
<comment type="cofactor">
    <cofactor evidence="1 8">
        <name>Mg(2+)</name>
        <dbReference type="ChEBI" id="CHEBI:18420"/>
    </cofactor>
</comment>
<dbReference type="GO" id="GO:0000287">
    <property type="term" value="F:magnesium ion binding"/>
    <property type="evidence" value="ECO:0007669"/>
    <property type="project" value="UniProtKB-UniRule"/>
</dbReference>
<comment type="caution">
    <text evidence="8">Lacks conserved residue(s) required for the propagation of feature annotation.</text>
</comment>
<dbReference type="InterPro" id="IPR029054">
    <property type="entry name" value="dUTPase-like"/>
</dbReference>
<evidence type="ECO:0000256" key="5">
    <source>
        <dbReference type="ARBA" id="ARBA00022842"/>
    </source>
</evidence>
<dbReference type="PANTHER" id="PTHR11241">
    <property type="entry name" value="DEOXYURIDINE 5'-TRIPHOSPHATE NUCLEOTIDOHYDROLASE"/>
    <property type="match status" value="1"/>
</dbReference>
<gene>
    <name evidence="8 10" type="primary">dut</name>
    <name evidence="10" type="ORF">IZ6_31600</name>
</gene>
<dbReference type="KEGG" id="tso:IZ6_31600"/>
<organism evidence="10 11">
    <name type="scientific">Terrihabitans soli</name>
    <dbReference type="NCBI Taxonomy" id="708113"/>
    <lineage>
        <taxon>Bacteria</taxon>
        <taxon>Pseudomonadati</taxon>
        <taxon>Pseudomonadota</taxon>
        <taxon>Alphaproteobacteria</taxon>
        <taxon>Hyphomicrobiales</taxon>
        <taxon>Terrihabitans</taxon>
    </lineage>
</organism>
<keyword evidence="6 8" id="KW-0546">Nucleotide metabolism</keyword>
<keyword evidence="11" id="KW-1185">Reference proteome</keyword>
<dbReference type="GO" id="GO:0046081">
    <property type="term" value="P:dUTP catabolic process"/>
    <property type="evidence" value="ECO:0007669"/>
    <property type="project" value="InterPro"/>
</dbReference>
<dbReference type="HAMAP" id="MF_00116">
    <property type="entry name" value="dUTPase_bact"/>
    <property type="match status" value="1"/>
</dbReference>
<dbReference type="PANTHER" id="PTHR11241:SF0">
    <property type="entry name" value="DEOXYURIDINE 5'-TRIPHOSPHATE NUCLEOTIDOHYDROLASE"/>
    <property type="match status" value="1"/>
</dbReference>
<comment type="similarity">
    <text evidence="2 8">Belongs to the dUTPase family.</text>
</comment>
<comment type="catalytic activity">
    <reaction evidence="7 8">
        <text>dUTP + H2O = dUMP + diphosphate + H(+)</text>
        <dbReference type="Rhea" id="RHEA:10248"/>
        <dbReference type="ChEBI" id="CHEBI:15377"/>
        <dbReference type="ChEBI" id="CHEBI:15378"/>
        <dbReference type="ChEBI" id="CHEBI:33019"/>
        <dbReference type="ChEBI" id="CHEBI:61555"/>
        <dbReference type="ChEBI" id="CHEBI:246422"/>
        <dbReference type="EC" id="3.6.1.23"/>
    </reaction>
</comment>
<evidence type="ECO:0000313" key="10">
    <source>
        <dbReference type="EMBL" id="BCJ92425.1"/>
    </source>
</evidence>
<dbReference type="Proteomes" id="UP000515317">
    <property type="component" value="Chromosome"/>
</dbReference>
<dbReference type="Pfam" id="PF00692">
    <property type="entry name" value="dUTPase"/>
    <property type="match status" value="1"/>
</dbReference>
<evidence type="ECO:0000259" key="9">
    <source>
        <dbReference type="Pfam" id="PF00692"/>
    </source>
</evidence>
<dbReference type="EMBL" id="AP023361">
    <property type="protein sequence ID" value="BCJ92425.1"/>
    <property type="molecule type" value="Genomic_DNA"/>
</dbReference>
<dbReference type="NCBIfam" id="TIGR00576">
    <property type="entry name" value="dut"/>
    <property type="match status" value="1"/>
</dbReference>
<evidence type="ECO:0000256" key="6">
    <source>
        <dbReference type="ARBA" id="ARBA00023080"/>
    </source>
</evidence>
<evidence type="ECO:0000313" key="11">
    <source>
        <dbReference type="Proteomes" id="UP000515317"/>
    </source>
</evidence>
<comment type="function">
    <text evidence="8">This enzyme is involved in nucleotide metabolism: it produces dUMP, the immediate precursor of thymidine nucleotides and it decreases the intracellular concentration of dUTP so that uracil cannot be incorporated into DNA.</text>
</comment>
<dbReference type="InterPro" id="IPR033704">
    <property type="entry name" value="dUTPase_trimeric"/>
</dbReference>
<comment type="pathway">
    <text evidence="8">Pyrimidine metabolism; dUMP biosynthesis; dUMP from dCTP (dUTP route): step 2/2.</text>
</comment>